<comment type="similarity">
    <text evidence="1">Belongs to the short-chain dehydrogenases/reductases (SDR) family.</text>
</comment>
<comment type="caution">
    <text evidence="4">The sequence shown here is derived from an EMBL/GenBank/DDBJ whole genome shotgun (WGS) entry which is preliminary data.</text>
</comment>
<dbReference type="InterPro" id="IPR020904">
    <property type="entry name" value="Sc_DH/Rdtase_CS"/>
</dbReference>
<dbReference type="InterPro" id="IPR057326">
    <property type="entry name" value="KR_dom"/>
</dbReference>
<evidence type="ECO:0000313" key="5">
    <source>
        <dbReference type="Proteomes" id="UP000669179"/>
    </source>
</evidence>
<evidence type="ECO:0000259" key="3">
    <source>
        <dbReference type="SMART" id="SM00822"/>
    </source>
</evidence>
<dbReference type="EMBL" id="JAGEOJ010000006">
    <property type="protein sequence ID" value="MBO2448497.1"/>
    <property type="molecule type" value="Genomic_DNA"/>
</dbReference>
<gene>
    <name evidence="4" type="ORF">J4573_15450</name>
</gene>
<evidence type="ECO:0000256" key="1">
    <source>
        <dbReference type="ARBA" id="ARBA00006484"/>
    </source>
</evidence>
<dbReference type="AlphaFoldDB" id="A0A939P9A7"/>
<feature type="domain" description="Ketoreductase" evidence="3">
    <location>
        <begin position="3"/>
        <end position="196"/>
    </location>
</feature>
<dbReference type="PANTHER" id="PTHR43639:SF1">
    <property type="entry name" value="SHORT-CHAIN DEHYDROGENASE_REDUCTASE FAMILY PROTEIN"/>
    <property type="match status" value="1"/>
</dbReference>
<dbReference type="InterPro" id="IPR036291">
    <property type="entry name" value="NAD(P)-bd_dom_sf"/>
</dbReference>
<accession>A0A939P9A7</accession>
<dbReference type="FunFam" id="3.40.50.720:FF:000084">
    <property type="entry name" value="Short-chain dehydrogenase reductase"/>
    <property type="match status" value="1"/>
</dbReference>
<keyword evidence="2" id="KW-0560">Oxidoreductase</keyword>
<proteinExistence type="inferred from homology"/>
<keyword evidence="5" id="KW-1185">Reference proteome</keyword>
<name>A0A939P9A7_9ACTN</name>
<dbReference type="Gene3D" id="3.40.50.720">
    <property type="entry name" value="NAD(P)-binding Rossmann-like Domain"/>
    <property type="match status" value="1"/>
</dbReference>
<evidence type="ECO:0000313" key="4">
    <source>
        <dbReference type="EMBL" id="MBO2448497.1"/>
    </source>
</evidence>
<dbReference type="PRINTS" id="PR00081">
    <property type="entry name" value="GDHRDH"/>
</dbReference>
<dbReference type="Pfam" id="PF13561">
    <property type="entry name" value="adh_short_C2"/>
    <property type="match status" value="1"/>
</dbReference>
<evidence type="ECO:0000256" key="2">
    <source>
        <dbReference type="ARBA" id="ARBA00023002"/>
    </source>
</evidence>
<dbReference type="PRINTS" id="PR00080">
    <property type="entry name" value="SDRFAMILY"/>
</dbReference>
<dbReference type="SUPFAM" id="SSF51735">
    <property type="entry name" value="NAD(P)-binding Rossmann-fold domains"/>
    <property type="match status" value="1"/>
</dbReference>
<organism evidence="4 5">
    <name type="scientific">Actinomadura barringtoniae</name>
    <dbReference type="NCBI Taxonomy" id="1427535"/>
    <lineage>
        <taxon>Bacteria</taxon>
        <taxon>Bacillati</taxon>
        <taxon>Actinomycetota</taxon>
        <taxon>Actinomycetes</taxon>
        <taxon>Streptosporangiales</taxon>
        <taxon>Thermomonosporaceae</taxon>
        <taxon>Actinomadura</taxon>
    </lineage>
</organism>
<dbReference type="Proteomes" id="UP000669179">
    <property type="component" value="Unassembled WGS sequence"/>
</dbReference>
<dbReference type="RefSeq" id="WP_208256177.1">
    <property type="nucleotide sequence ID" value="NZ_JAGEOJ010000006.1"/>
</dbReference>
<dbReference type="PANTHER" id="PTHR43639">
    <property type="entry name" value="OXIDOREDUCTASE, SHORT-CHAIN DEHYDROGENASE/REDUCTASE FAMILY (AFU_ORTHOLOGUE AFUA_5G02870)"/>
    <property type="match status" value="1"/>
</dbReference>
<dbReference type="PROSITE" id="PS00061">
    <property type="entry name" value="ADH_SHORT"/>
    <property type="match status" value="1"/>
</dbReference>
<sequence length="252" mass="26196">MEKTALVTGGSRGIGRAIARKLAADGALVAVHYGSNKSAADATVADIQQAGGQAFALQAQFGTDNAIETLFSTLEAGLRDRTAKTHLDILVNNASIIGPGPIEEVTPEAFDHVFAINARTPFFIIQRALPLMGEGGRIINISSPVTRTAPPEVTYAMSKAALDTMSRTLAQALGPRGITVNTVLPGLTETDMMSHLRDDPEARARAAAASALGRVGQPADVADAVALLVSTDARWITGHALDATGGLHLRPS</sequence>
<dbReference type="InterPro" id="IPR002347">
    <property type="entry name" value="SDR_fam"/>
</dbReference>
<reference evidence="4" key="1">
    <citation type="submission" date="2021-03" db="EMBL/GenBank/DDBJ databases">
        <authorList>
            <person name="Kanchanasin P."/>
            <person name="Saeng-In P."/>
            <person name="Phongsopitanun W."/>
            <person name="Yuki M."/>
            <person name="Kudo T."/>
            <person name="Ohkuma M."/>
            <person name="Tanasupawat S."/>
        </authorList>
    </citation>
    <scope>NUCLEOTIDE SEQUENCE</scope>
    <source>
        <strain evidence="4">GKU 128</strain>
    </source>
</reference>
<dbReference type="SMART" id="SM00822">
    <property type="entry name" value="PKS_KR"/>
    <property type="match status" value="1"/>
</dbReference>
<protein>
    <submittedName>
        <fullName evidence="4">SDR family oxidoreductase</fullName>
    </submittedName>
</protein>
<dbReference type="GO" id="GO:0016491">
    <property type="term" value="F:oxidoreductase activity"/>
    <property type="evidence" value="ECO:0007669"/>
    <property type="project" value="UniProtKB-KW"/>
</dbReference>